<dbReference type="InterPro" id="IPR014942">
    <property type="entry name" value="AbiEii"/>
</dbReference>
<dbReference type="Pfam" id="PF08843">
    <property type="entry name" value="AbiEii"/>
    <property type="match status" value="2"/>
</dbReference>
<protein>
    <recommendedName>
        <fullName evidence="3">Nucleotidyl transferase AbiEii/AbiGii toxin family protein</fullName>
    </recommendedName>
</protein>
<dbReference type="Proteomes" id="UP000178636">
    <property type="component" value="Unassembled WGS sequence"/>
</dbReference>
<comment type="caution">
    <text evidence="1">The sequence shown here is derived from an EMBL/GenBank/DDBJ whole genome shotgun (WGS) entry which is preliminary data.</text>
</comment>
<organism evidence="1 2">
    <name type="scientific">Candidatus Lloydbacteria bacterium RIFCSPHIGHO2_02_FULL_54_17</name>
    <dbReference type="NCBI Taxonomy" id="1798664"/>
    <lineage>
        <taxon>Bacteria</taxon>
        <taxon>Candidatus Lloydiibacteriota</taxon>
    </lineage>
</organism>
<gene>
    <name evidence="1" type="ORF">A3C93_01270</name>
</gene>
<dbReference type="AlphaFoldDB" id="A0A1G2DCP9"/>
<evidence type="ECO:0008006" key="3">
    <source>
        <dbReference type="Google" id="ProtNLM"/>
    </source>
</evidence>
<evidence type="ECO:0000313" key="1">
    <source>
        <dbReference type="EMBL" id="OGZ10711.1"/>
    </source>
</evidence>
<reference evidence="1 2" key="1">
    <citation type="journal article" date="2016" name="Nat. Commun.">
        <title>Thousands of microbial genomes shed light on interconnected biogeochemical processes in an aquifer system.</title>
        <authorList>
            <person name="Anantharaman K."/>
            <person name="Brown C.T."/>
            <person name="Hug L.A."/>
            <person name="Sharon I."/>
            <person name="Castelle C.J."/>
            <person name="Probst A.J."/>
            <person name="Thomas B.C."/>
            <person name="Singh A."/>
            <person name="Wilkins M.J."/>
            <person name="Karaoz U."/>
            <person name="Brodie E.L."/>
            <person name="Williams K.H."/>
            <person name="Hubbard S.S."/>
            <person name="Banfield J.F."/>
        </authorList>
    </citation>
    <scope>NUCLEOTIDE SEQUENCE [LARGE SCALE GENOMIC DNA]</scope>
</reference>
<proteinExistence type="predicted"/>
<sequence>MNWHLAALPRATQRAIRVLAEAKWLSRSSWYLAGGTALALQAGHRQSVDLDFFIHEKDFVLNNLLKRFSKEKWVTDIAKEDTVYGRLEGAKISFIAYPFFVPQDMPLWYGNVRVLTTRDIAVMKIIAISQRGRKRDFIDLYWYTMHKESLLDVIQRLPKQYPTVAHDYHHILKSLVYFDDAEGDPMPEIYFKADWKTVKAYFRREVPRITKELLRLH</sequence>
<dbReference type="Gene3D" id="3.30.460.40">
    <property type="match status" value="1"/>
</dbReference>
<dbReference type="STRING" id="1798664.A3C93_01270"/>
<evidence type="ECO:0000313" key="2">
    <source>
        <dbReference type="Proteomes" id="UP000178636"/>
    </source>
</evidence>
<name>A0A1G2DCP9_9BACT</name>
<accession>A0A1G2DCP9</accession>
<dbReference type="EMBL" id="MHLO01000047">
    <property type="protein sequence ID" value="OGZ10711.1"/>
    <property type="molecule type" value="Genomic_DNA"/>
</dbReference>